<protein>
    <submittedName>
        <fullName evidence="2">Uncharacterized protein</fullName>
    </submittedName>
</protein>
<proteinExistence type="predicted"/>
<gene>
    <name evidence="2" type="ORF">GDO78_023316</name>
</gene>
<evidence type="ECO:0000256" key="1">
    <source>
        <dbReference type="SAM" id="MobiDB-lite"/>
    </source>
</evidence>
<evidence type="ECO:0000313" key="2">
    <source>
        <dbReference type="EMBL" id="KAG9460206.1"/>
    </source>
</evidence>
<evidence type="ECO:0000313" key="3">
    <source>
        <dbReference type="Proteomes" id="UP000770717"/>
    </source>
</evidence>
<dbReference type="Proteomes" id="UP000770717">
    <property type="component" value="Unassembled WGS sequence"/>
</dbReference>
<dbReference type="OrthoDB" id="10264848at2759"/>
<reference evidence="2" key="1">
    <citation type="thesis" date="2020" institute="ProQuest LLC" country="789 East Eisenhower Parkway, Ann Arbor, MI, USA">
        <title>Comparative Genomics and Chromosome Evolution.</title>
        <authorList>
            <person name="Mudd A.B."/>
        </authorList>
    </citation>
    <scope>NUCLEOTIDE SEQUENCE</scope>
    <source>
        <strain evidence="2">HN-11 Male</strain>
        <tissue evidence="2">Kidney and liver</tissue>
    </source>
</reference>
<comment type="caution">
    <text evidence="2">The sequence shown here is derived from an EMBL/GenBank/DDBJ whole genome shotgun (WGS) entry which is preliminary data.</text>
</comment>
<feature type="non-terminal residue" evidence="2">
    <location>
        <position position="1"/>
    </location>
</feature>
<sequence length="100" mass="10913">GPSNRSNSVSSLDLEGESVSELGAGPSGSNGVEALQLLEHEQATTQDNLDDKLRKFEIRDMMGLTEDRDISETVSETWSTDVLGSDFDPNIDEDRLQEIA</sequence>
<feature type="compositionally biased region" description="Polar residues" evidence="1">
    <location>
        <begin position="1"/>
        <end position="11"/>
    </location>
</feature>
<keyword evidence="3" id="KW-1185">Reference proteome</keyword>
<feature type="region of interest" description="Disordered" evidence="1">
    <location>
        <begin position="1"/>
        <end position="31"/>
    </location>
</feature>
<dbReference type="EMBL" id="WNTK01099251">
    <property type="protein sequence ID" value="KAG9460206.1"/>
    <property type="molecule type" value="Genomic_DNA"/>
</dbReference>
<organism evidence="2 3">
    <name type="scientific">Eleutherodactylus coqui</name>
    <name type="common">Puerto Rican coqui</name>
    <dbReference type="NCBI Taxonomy" id="57060"/>
    <lineage>
        <taxon>Eukaryota</taxon>
        <taxon>Metazoa</taxon>
        <taxon>Chordata</taxon>
        <taxon>Craniata</taxon>
        <taxon>Vertebrata</taxon>
        <taxon>Euteleostomi</taxon>
        <taxon>Amphibia</taxon>
        <taxon>Batrachia</taxon>
        <taxon>Anura</taxon>
        <taxon>Neobatrachia</taxon>
        <taxon>Hyloidea</taxon>
        <taxon>Eleutherodactylidae</taxon>
        <taxon>Eleutherodactylinae</taxon>
        <taxon>Eleutherodactylus</taxon>
        <taxon>Eleutherodactylus</taxon>
    </lineage>
</organism>
<feature type="non-terminal residue" evidence="2">
    <location>
        <position position="100"/>
    </location>
</feature>
<accession>A0A8J6B2B8</accession>
<feature type="region of interest" description="Disordered" evidence="1">
    <location>
        <begin position="81"/>
        <end position="100"/>
    </location>
</feature>
<dbReference type="AlphaFoldDB" id="A0A8J6B2B8"/>
<name>A0A8J6B2B8_ELECQ</name>